<dbReference type="OrthoDB" id="6019623at2759"/>
<evidence type="ECO:0000256" key="1">
    <source>
        <dbReference type="ARBA" id="ARBA00004141"/>
    </source>
</evidence>
<keyword evidence="5 9" id="KW-0812">Transmembrane</keyword>
<keyword evidence="7 9" id="KW-0472">Membrane</keyword>
<organism evidence="10 11">
    <name type="scientific">Nezara viridula</name>
    <name type="common">Southern green stink bug</name>
    <name type="synonym">Cimex viridulus</name>
    <dbReference type="NCBI Taxonomy" id="85310"/>
    <lineage>
        <taxon>Eukaryota</taxon>
        <taxon>Metazoa</taxon>
        <taxon>Ecdysozoa</taxon>
        <taxon>Arthropoda</taxon>
        <taxon>Hexapoda</taxon>
        <taxon>Insecta</taxon>
        <taxon>Pterygota</taxon>
        <taxon>Neoptera</taxon>
        <taxon>Paraneoptera</taxon>
        <taxon>Hemiptera</taxon>
        <taxon>Heteroptera</taxon>
        <taxon>Panheteroptera</taxon>
        <taxon>Pentatomomorpha</taxon>
        <taxon>Pentatomoidea</taxon>
        <taxon>Pentatomidae</taxon>
        <taxon>Pentatominae</taxon>
        <taxon>Nezara</taxon>
    </lineage>
</organism>
<dbReference type="InterPro" id="IPR018732">
    <property type="entry name" value="Dpy-19/Dpy-19-like"/>
</dbReference>
<evidence type="ECO:0000313" key="11">
    <source>
        <dbReference type="Proteomes" id="UP001152798"/>
    </source>
</evidence>
<keyword evidence="11" id="KW-1185">Reference proteome</keyword>
<evidence type="ECO:0000256" key="9">
    <source>
        <dbReference type="SAM" id="Phobius"/>
    </source>
</evidence>
<evidence type="ECO:0000256" key="5">
    <source>
        <dbReference type="ARBA" id="ARBA00022692"/>
    </source>
</evidence>
<gene>
    <name evidence="10" type="ORF">NEZAVI_LOCUS15267</name>
</gene>
<keyword evidence="3" id="KW-0328">Glycosyltransferase</keyword>
<keyword evidence="4" id="KW-0808">Transferase</keyword>
<evidence type="ECO:0000256" key="7">
    <source>
        <dbReference type="ARBA" id="ARBA00023136"/>
    </source>
</evidence>
<evidence type="ECO:0000256" key="8">
    <source>
        <dbReference type="SAM" id="MobiDB-lite"/>
    </source>
</evidence>
<name>A0A9P0HSR2_NEZVI</name>
<feature type="transmembrane region" description="Helical" evidence="9">
    <location>
        <begin position="345"/>
        <end position="365"/>
    </location>
</feature>
<dbReference type="InterPro" id="IPR047462">
    <property type="entry name" value="Dpy19"/>
</dbReference>
<comment type="subcellular location">
    <subcellularLocation>
        <location evidence="1">Membrane</location>
        <topology evidence="1">Multi-pass membrane protein</topology>
    </subcellularLocation>
</comment>
<feature type="transmembrane region" description="Helical" evidence="9">
    <location>
        <begin position="280"/>
        <end position="313"/>
    </location>
</feature>
<dbReference type="Proteomes" id="UP001152798">
    <property type="component" value="Chromosome 7"/>
</dbReference>
<dbReference type="CDD" id="cd20177">
    <property type="entry name" value="Dpy19"/>
    <property type="match status" value="1"/>
</dbReference>
<feature type="transmembrane region" description="Helical" evidence="9">
    <location>
        <begin position="485"/>
        <end position="511"/>
    </location>
</feature>
<dbReference type="AlphaFoldDB" id="A0A9P0HSR2"/>
<feature type="transmembrane region" description="Helical" evidence="9">
    <location>
        <begin position="445"/>
        <end position="465"/>
    </location>
</feature>
<dbReference type="PANTHER" id="PTHR31488:SF1">
    <property type="entry name" value="C-MANNOSYLTRANSFERASE DPY19L1"/>
    <property type="match status" value="1"/>
</dbReference>
<feature type="transmembrane region" description="Helical" evidence="9">
    <location>
        <begin position="190"/>
        <end position="223"/>
    </location>
</feature>
<dbReference type="GO" id="GO:0000030">
    <property type="term" value="F:mannosyltransferase activity"/>
    <property type="evidence" value="ECO:0007669"/>
    <property type="project" value="InterPro"/>
</dbReference>
<evidence type="ECO:0000313" key="10">
    <source>
        <dbReference type="EMBL" id="CAH1407580.1"/>
    </source>
</evidence>
<feature type="transmembrane region" description="Helical" evidence="9">
    <location>
        <begin position="45"/>
        <end position="64"/>
    </location>
</feature>
<feature type="region of interest" description="Disordered" evidence="8">
    <location>
        <begin position="1"/>
        <end position="38"/>
    </location>
</feature>
<proteinExistence type="inferred from homology"/>
<evidence type="ECO:0000256" key="3">
    <source>
        <dbReference type="ARBA" id="ARBA00022676"/>
    </source>
</evidence>
<feature type="compositionally biased region" description="Polar residues" evidence="8">
    <location>
        <begin position="10"/>
        <end position="23"/>
    </location>
</feature>
<dbReference type="PANTHER" id="PTHR31488">
    <property type="entry name" value="DPY-19-LIKE 1, LIKE (H. SAPIENS)"/>
    <property type="match status" value="1"/>
</dbReference>
<evidence type="ECO:0000256" key="2">
    <source>
        <dbReference type="ARBA" id="ARBA00008744"/>
    </source>
</evidence>
<reference evidence="10" key="1">
    <citation type="submission" date="2022-01" db="EMBL/GenBank/DDBJ databases">
        <authorList>
            <person name="King R."/>
        </authorList>
    </citation>
    <scope>NUCLEOTIDE SEQUENCE</scope>
</reference>
<dbReference type="GO" id="GO:0005637">
    <property type="term" value="C:nuclear inner membrane"/>
    <property type="evidence" value="ECO:0007669"/>
    <property type="project" value="TreeGrafter"/>
</dbReference>
<accession>A0A9P0HSR2</accession>
<evidence type="ECO:0000256" key="4">
    <source>
        <dbReference type="ARBA" id="ARBA00022679"/>
    </source>
</evidence>
<dbReference type="EMBL" id="OV725083">
    <property type="protein sequence ID" value="CAH1407580.1"/>
    <property type="molecule type" value="Genomic_DNA"/>
</dbReference>
<evidence type="ECO:0008006" key="12">
    <source>
        <dbReference type="Google" id="ProtNLM"/>
    </source>
</evidence>
<protein>
    <recommendedName>
        <fullName evidence="12">C-mannosyltransferase DPY19L1</fullName>
    </recommendedName>
</protein>
<feature type="transmembrane region" description="Helical" evidence="9">
    <location>
        <begin position="523"/>
        <end position="544"/>
    </location>
</feature>
<feature type="transmembrane region" description="Helical" evidence="9">
    <location>
        <begin position="371"/>
        <end position="392"/>
    </location>
</feature>
<evidence type="ECO:0000256" key="6">
    <source>
        <dbReference type="ARBA" id="ARBA00022989"/>
    </source>
</evidence>
<keyword evidence="6 9" id="KW-1133">Transmembrane helix</keyword>
<comment type="similarity">
    <text evidence="2">Belongs to the dpy-19 family.</text>
</comment>
<dbReference type="Pfam" id="PF10034">
    <property type="entry name" value="Dpy19"/>
    <property type="match status" value="1"/>
</dbReference>
<sequence length="707" mass="80572">MAVHKKEKGLSQNSGKSSHSNNDNKVKQGSGKNCKPNDKVNGHNIGHTILVIVIAASFALIHSYHVSTLFENDRHFSHLSTLEREMTFRSEMGMYYSYYKTIVEASTVYEGFYEIIHNNLTEFPSVINTLERFNLFPEVFLGILYRGFDWMCDKFGIVGKQCWQIERGQGLSPVNSCEGLRQPEYFYLEAVWFCAGLTTTVLFLYGVLLSGSIFGGLITVLCFFYNHGEATRVQWTPPLRESFAYPFCLLQMLCVSACLNMNQDSDDKTVSTKKHKMQIAAVMITTSICLTLWQFSQFLLVTQVVALLILFTFGFISKFSAMVILMGEMIAVALTLLLMFGNELLLSSLLTCLLMASLVTLKFLYPVLISNHYRFVSGIMSMGFVASLTIVLRTRTLTTKHDAHILNILRSKLSSYNDFHTLLYTCSAEFDFLGWDPIIKLTKSLILPAVAFILLILVIHCFFGILKFRSIDPHVAYNILQLGAFTIMAIMIMRLKLFFTPHLCIIASLLASRKYFKKLQMEYHYSLLIVFIGCMSVSGVSNLLEQHSILGEYSNIELEELLVWIMRNTNKNAVFAGPMPITAAILLSTRRPIVNHPHYEDAMLRERTKKVYSAFSRKPPEDVFKTLSSLQVEYLVLSETWCFNQNRSGCRMTDLWDVEDPENQGRPPTCPKLFVGVFPFRLVFSNDVYSVLKLQPPYVELKGFNKY</sequence>